<keyword evidence="6 7" id="KW-0472">Membrane</keyword>
<evidence type="ECO:0000313" key="10">
    <source>
        <dbReference type="EMBL" id="MDT0261682.1"/>
    </source>
</evidence>
<keyword evidence="3" id="KW-1003">Cell membrane</keyword>
<dbReference type="PANTHER" id="PTHR43744:SF12">
    <property type="entry name" value="ABC TRANSPORTER PERMEASE PROTEIN MG189-RELATED"/>
    <property type="match status" value="1"/>
</dbReference>
<evidence type="ECO:0000256" key="7">
    <source>
        <dbReference type="RuleBase" id="RU363032"/>
    </source>
</evidence>
<feature type="transmembrane region" description="Helical" evidence="7">
    <location>
        <begin position="212"/>
        <end position="234"/>
    </location>
</feature>
<dbReference type="Gene3D" id="1.10.3720.10">
    <property type="entry name" value="MetI-like"/>
    <property type="match status" value="1"/>
</dbReference>
<evidence type="ECO:0000256" key="4">
    <source>
        <dbReference type="ARBA" id="ARBA00022692"/>
    </source>
</evidence>
<evidence type="ECO:0000256" key="3">
    <source>
        <dbReference type="ARBA" id="ARBA00022475"/>
    </source>
</evidence>
<keyword evidence="2 7" id="KW-0813">Transport</keyword>
<name>A0ABU2J9P3_9ACTN</name>
<reference evidence="11" key="1">
    <citation type="submission" date="2023-07" db="EMBL/GenBank/DDBJ databases">
        <title>30 novel species of actinomycetes from the DSMZ collection.</title>
        <authorList>
            <person name="Nouioui I."/>
        </authorList>
    </citation>
    <scope>NUCLEOTIDE SEQUENCE [LARGE SCALE GENOMIC DNA]</scope>
    <source>
        <strain evidence="11">DSM 44399</strain>
    </source>
</reference>
<dbReference type="PROSITE" id="PS50928">
    <property type="entry name" value="ABC_TM1"/>
    <property type="match status" value="1"/>
</dbReference>
<feature type="transmembrane region" description="Helical" evidence="7">
    <location>
        <begin position="170"/>
        <end position="191"/>
    </location>
</feature>
<accession>A0ABU2J9P3</accession>
<keyword evidence="11" id="KW-1185">Reference proteome</keyword>
<proteinExistence type="inferred from homology"/>
<gene>
    <name evidence="10" type="ORF">RM423_09775</name>
</gene>
<evidence type="ECO:0000313" key="11">
    <source>
        <dbReference type="Proteomes" id="UP001183176"/>
    </source>
</evidence>
<dbReference type="Proteomes" id="UP001183176">
    <property type="component" value="Unassembled WGS sequence"/>
</dbReference>
<dbReference type="SUPFAM" id="SSF161098">
    <property type="entry name" value="MetI-like"/>
    <property type="match status" value="1"/>
</dbReference>
<comment type="similarity">
    <text evidence="7">Belongs to the binding-protein-dependent transport system permease family.</text>
</comment>
<evidence type="ECO:0000256" key="8">
    <source>
        <dbReference type="SAM" id="MobiDB-lite"/>
    </source>
</evidence>
<evidence type="ECO:0000256" key="5">
    <source>
        <dbReference type="ARBA" id="ARBA00022989"/>
    </source>
</evidence>
<evidence type="ECO:0000259" key="9">
    <source>
        <dbReference type="PROSITE" id="PS50928"/>
    </source>
</evidence>
<dbReference type="Pfam" id="PF00528">
    <property type="entry name" value="BPD_transp_1"/>
    <property type="match status" value="1"/>
</dbReference>
<dbReference type="CDD" id="cd06261">
    <property type="entry name" value="TM_PBP2"/>
    <property type="match status" value="1"/>
</dbReference>
<dbReference type="InterPro" id="IPR000515">
    <property type="entry name" value="MetI-like"/>
</dbReference>
<dbReference type="RefSeq" id="WP_311422835.1">
    <property type="nucleotide sequence ID" value="NZ_JAVREH010000009.1"/>
</dbReference>
<evidence type="ECO:0000256" key="6">
    <source>
        <dbReference type="ARBA" id="ARBA00023136"/>
    </source>
</evidence>
<feature type="domain" description="ABC transmembrane type-1" evidence="9">
    <location>
        <begin position="102"/>
        <end position="291"/>
    </location>
</feature>
<dbReference type="PANTHER" id="PTHR43744">
    <property type="entry name" value="ABC TRANSPORTER PERMEASE PROTEIN MG189-RELATED-RELATED"/>
    <property type="match status" value="1"/>
</dbReference>
<evidence type="ECO:0000256" key="1">
    <source>
        <dbReference type="ARBA" id="ARBA00004651"/>
    </source>
</evidence>
<comment type="subcellular location">
    <subcellularLocation>
        <location evidence="1 7">Cell membrane</location>
        <topology evidence="1 7">Multi-pass membrane protein</topology>
    </subcellularLocation>
</comment>
<keyword evidence="4 7" id="KW-0812">Transmembrane</keyword>
<feature type="transmembrane region" description="Helical" evidence="7">
    <location>
        <begin position="270"/>
        <end position="291"/>
    </location>
</feature>
<sequence length="306" mass="33227">MTTLASGSSAADIEPDPNEPGTEQAPRQPAAKTPLGQVLFWLMLIVLTVIFLAPLLWMISTSFKTHEDATRLPLSWIPRPWDIGSYRTLFGSGSANPVLRWFLNSIVAAAANSILIVAVDAAAAYALARLDFPGKKLIFGTVITTIFLPAFVFLIPNFLIVSKLGWLDSLWAIIVPSAGGAFGVFFLRQFFSTLPKELEEAAIIDGANQWRIFTTVILPLSKPALSTLAVLSFLTNWNDFLWPVYVLFSPNKLTLPSGLAKLQNAATVDYPIIMAGAVVASVPVIILFIIAQRQVIESVSRSGLKG</sequence>
<evidence type="ECO:0000256" key="2">
    <source>
        <dbReference type="ARBA" id="ARBA00022448"/>
    </source>
</evidence>
<feature type="transmembrane region" description="Helical" evidence="7">
    <location>
        <begin position="137"/>
        <end position="158"/>
    </location>
</feature>
<feature type="transmembrane region" description="Helical" evidence="7">
    <location>
        <begin position="38"/>
        <end position="59"/>
    </location>
</feature>
<feature type="transmembrane region" description="Helical" evidence="7">
    <location>
        <begin position="101"/>
        <end position="125"/>
    </location>
</feature>
<keyword evidence="5 7" id="KW-1133">Transmembrane helix</keyword>
<comment type="caution">
    <text evidence="10">The sequence shown here is derived from an EMBL/GenBank/DDBJ whole genome shotgun (WGS) entry which is preliminary data.</text>
</comment>
<dbReference type="EMBL" id="JAVREH010000009">
    <property type="protein sequence ID" value="MDT0261682.1"/>
    <property type="molecule type" value="Genomic_DNA"/>
</dbReference>
<protein>
    <submittedName>
        <fullName evidence="10">Carbohydrate ABC transporter permease</fullName>
    </submittedName>
</protein>
<feature type="region of interest" description="Disordered" evidence="8">
    <location>
        <begin position="1"/>
        <end position="29"/>
    </location>
</feature>
<dbReference type="InterPro" id="IPR035906">
    <property type="entry name" value="MetI-like_sf"/>
</dbReference>
<organism evidence="10 11">
    <name type="scientific">Jatrophihabitans lederbergiae</name>
    <dbReference type="NCBI Taxonomy" id="3075547"/>
    <lineage>
        <taxon>Bacteria</taxon>
        <taxon>Bacillati</taxon>
        <taxon>Actinomycetota</taxon>
        <taxon>Actinomycetes</taxon>
        <taxon>Jatrophihabitantales</taxon>
        <taxon>Jatrophihabitantaceae</taxon>
        <taxon>Jatrophihabitans</taxon>
    </lineage>
</organism>